<feature type="region of interest" description="Disordered" evidence="1">
    <location>
        <begin position="49"/>
        <end position="74"/>
    </location>
</feature>
<sequence length="74" mass="7883">MARHGLDKDSTNLGVLHTQVKAAVKDYNSDIVGDKVDIAHIFAGKKPTIPVPRKSADREAGFPWSTLTPLAGTG</sequence>
<protein>
    <submittedName>
        <fullName evidence="2">Uncharacterized protein</fullName>
    </submittedName>
</protein>
<dbReference type="Proteomes" id="UP000176998">
    <property type="component" value="Unassembled WGS sequence"/>
</dbReference>
<dbReference type="RefSeq" id="XP_022480905.1">
    <property type="nucleotide sequence ID" value="XM_022612744.1"/>
</dbReference>
<evidence type="ECO:0000313" key="3">
    <source>
        <dbReference type="Proteomes" id="UP000176998"/>
    </source>
</evidence>
<reference evidence="2 3" key="1">
    <citation type="submission" date="2016-09" db="EMBL/GenBank/DDBJ databases">
        <authorList>
            <person name="Capua I."/>
            <person name="De Benedictis P."/>
            <person name="Joannis T."/>
            <person name="Lombin L.H."/>
            <person name="Cattoli G."/>
        </authorList>
    </citation>
    <scope>NUCLEOTIDE SEQUENCE [LARGE SCALE GENOMIC DNA]</scope>
    <source>
        <strain evidence="2 3">IMI 309357</strain>
    </source>
</reference>
<gene>
    <name evidence="2" type="ORF">CORC01_01088</name>
</gene>
<dbReference type="AlphaFoldDB" id="A0A1G4BQQ1"/>
<comment type="caution">
    <text evidence="2">The sequence shown here is derived from an EMBL/GenBank/DDBJ whole genome shotgun (WGS) entry which is preliminary data.</text>
</comment>
<evidence type="ECO:0000256" key="1">
    <source>
        <dbReference type="SAM" id="MobiDB-lite"/>
    </source>
</evidence>
<dbReference type="EMBL" id="MJBS01000005">
    <property type="protein sequence ID" value="OHF03769.1"/>
    <property type="molecule type" value="Genomic_DNA"/>
</dbReference>
<name>A0A1G4BQQ1_9PEZI</name>
<organism evidence="2 3">
    <name type="scientific">Colletotrichum orchidophilum</name>
    <dbReference type="NCBI Taxonomy" id="1209926"/>
    <lineage>
        <taxon>Eukaryota</taxon>
        <taxon>Fungi</taxon>
        <taxon>Dikarya</taxon>
        <taxon>Ascomycota</taxon>
        <taxon>Pezizomycotina</taxon>
        <taxon>Sordariomycetes</taxon>
        <taxon>Hypocreomycetidae</taxon>
        <taxon>Glomerellales</taxon>
        <taxon>Glomerellaceae</taxon>
        <taxon>Colletotrichum</taxon>
    </lineage>
</organism>
<proteinExistence type="predicted"/>
<dbReference type="GeneID" id="34554254"/>
<keyword evidence="3" id="KW-1185">Reference proteome</keyword>
<evidence type="ECO:0000313" key="2">
    <source>
        <dbReference type="EMBL" id="OHF03769.1"/>
    </source>
</evidence>
<dbReference type="OrthoDB" id="2498029at2759"/>
<dbReference type="STRING" id="1209926.A0A1G4BQQ1"/>
<accession>A0A1G4BQQ1</accession>